<evidence type="ECO:0000313" key="1">
    <source>
        <dbReference type="EMBL" id="GIH04947.1"/>
    </source>
</evidence>
<protein>
    <recommendedName>
        <fullName evidence="3">Phospholipase</fullName>
    </recommendedName>
</protein>
<accession>A0A8J3VGB2</accession>
<evidence type="ECO:0000313" key="2">
    <source>
        <dbReference type="Proteomes" id="UP000612899"/>
    </source>
</evidence>
<evidence type="ECO:0008006" key="3">
    <source>
        <dbReference type="Google" id="ProtNLM"/>
    </source>
</evidence>
<comment type="caution">
    <text evidence="1">The sequence shown here is derived from an EMBL/GenBank/DDBJ whole genome shotgun (WGS) entry which is preliminary data.</text>
</comment>
<sequence>MDSLLLDIGGTVGALVITTGPEFAEEEIEISPGVDPTAHRSHNVVHPRRNREVVMAYAAVFPTVPAGEYTVWNHDGSPYTVITVHGGQVTELTMSEIKGIRAHSHSHHEGGHHHG</sequence>
<dbReference type="EMBL" id="BONY01000015">
    <property type="protein sequence ID" value="GIH04947.1"/>
    <property type="molecule type" value="Genomic_DNA"/>
</dbReference>
<organism evidence="1 2">
    <name type="scientific">Rhizocola hellebori</name>
    <dbReference type="NCBI Taxonomy" id="1392758"/>
    <lineage>
        <taxon>Bacteria</taxon>
        <taxon>Bacillati</taxon>
        <taxon>Actinomycetota</taxon>
        <taxon>Actinomycetes</taxon>
        <taxon>Micromonosporales</taxon>
        <taxon>Micromonosporaceae</taxon>
        <taxon>Rhizocola</taxon>
    </lineage>
</organism>
<gene>
    <name evidence="1" type="ORF">Rhe02_30140</name>
</gene>
<keyword evidence="2" id="KW-1185">Reference proteome</keyword>
<reference evidence="1" key="1">
    <citation type="submission" date="2021-01" db="EMBL/GenBank/DDBJ databases">
        <title>Whole genome shotgun sequence of Rhizocola hellebori NBRC 109834.</title>
        <authorList>
            <person name="Komaki H."/>
            <person name="Tamura T."/>
        </authorList>
    </citation>
    <scope>NUCLEOTIDE SEQUENCE</scope>
    <source>
        <strain evidence="1">NBRC 109834</strain>
    </source>
</reference>
<proteinExistence type="predicted"/>
<dbReference type="Proteomes" id="UP000612899">
    <property type="component" value="Unassembled WGS sequence"/>
</dbReference>
<dbReference type="RefSeq" id="WP_203908816.1">
    <property type="nucleotide sequence ID" value="NZ_BONY01000015.1"/>
</dbReference>
<name>A0A8J3VGB2_9ACTN</name>
<dbReference type="AlphaFoldDB" id="A0A8J3VGB2"/>